<dbReference type="InterPro" id="IPR004378">
    <property type="entry name" value="F420H2_quin_Rdtase"/>
</dbReference>
<keyword evidence="2" id="KW-0560">Oxidoreductase</keyword>
<name>A0A1Q4HVS3_9MYCO</name>
<reference evidence="4 5" key="1">
    <citation type="submission" date="2016-11" db="EMBL/GenBank/DDBJ databases">
        <title>Genome sequences of unsequenced Mycobacteria.</title>
        <authorList>
            <person name="Greninger A.L."/>
            <person name="Fang F."/>
            <person name="Jerome K.R."/>
        </authorList>
    </citation>
    <scope>NUCLEOTIDE SEQUENCE [LARGE SCALE GENOMIC DNA]</scope>
    <source>
        <strain evidence="4 5">M11</strain>
    </source>
</reference>
<evidence type="ECO:0000256" key="2">
    <source>
        <dbReference type="ARBA" id="ARBA00023002"/>
    </source>
</evidence>
<evidence type="ECO:0000256" key="3">
    <source>
        <dbReference type="ARBA" id="ARBA00049106"/>
    </source>
</evidence>
<gene>
    <name evidence="4" type="ORF">BRW65_11935</name>
</gene>
<accession>A0A1Q4HVS3</accession>
<dbReference type="InterPro" id="IPR012349">
    <property type="entry name" value="Split_barrel_FMN-bd"/>
</dbReference>
<dbReference type="AlphaFoldDB" id="A0A1Q4HVS3"/>
<dbReference type="EMBL" id="MPNT01000009">
    <property type="protein sequence ID" value="OJZ73791.1"/>
    <property type="molecule type" value="Genomic_DNA"/>
</dbReference>
<dbReference type="Proteomes" id="UP000186438">
    <property type="component" value="Unassembled WGS sequence"/>
</dbReference>
<evidence type="ECO:0000256" key="1">
    <source>
        <dbReference type="ARBA" id="ARBA00008710"/>
    </source>
</evidence>
<organism evidence="4 5">
    <name type="scientific">Mycobacterium paraffinicum</name>
    <dbReference type="NCBI Taxonomy" id="53378"/>
    <lineage>
        <taxon>Bacteria</taxon>
        <taxon>Bacillati</taxon>
        <taxon>Actinomycetota</taxon>
        <taxon>Actinomycetes</taxon>
        <taxon>Mycobacteriales</taxon>
        <taxon>Mycobacteriaceae</taxon>
        <taxon>Mycobacterium</taxon>
    </lineage>
</organism>
<dbReference type="GO" id="GO:0005886">
    <property type="term" value="C:plasma membrane"/>
    <property type="evidence" value="ECO:0007669"/>
    <property type="project" value="TreeGrafter"/>
</dbReference>
<dbReference type="GO" id="GO:0070967">
    <property type="term" value="F:coenzyme F420 binding"/>
    <property type="evidence" value="ECO:0007669"/>
    <property type="project" value="TreeGrafter"/>
</dbReference>
<comment type="catalytic activity">
    <reaction evidence="3">
        <text>oxidized coenzyme F420-(gamma-L-Glu)(n) + a quinol + H(+) = reduced coenzyme F420-(gamma-L-Glu)(n) + a quinone</text>
        <dbReference type="Rhea" id="RHEA:39663"/>
        <dbReference type="Rhea" id="RHEA-COMP:12939"/>
        <dbReference type="Rhea" id="RHEA-COMP:14378"/>
        <dbReference type="ChEBI" id="CHEBI:15378"/>
        <dbReference type="ChEBI" id="CHEBI:24646"/>
        <dbReference type="ChEBI" id="CHEBI:132124"/>
        <dbReference type="ChEBI" id="CHEBI:133980"/>
        <dbReference type="ChEBI" id="CHEBI:139511"/>
    </reaction>
</comment>
<sequence>MDGEYAPSPIDFVSEQVRRYEDSDGREGATLEGRPVIILTHRGAKTGKLRKTPVMRIPHNNGYLAVASYGGAPINPAWYHNLRAHSLVEVQDGATITTMTAREASTADKAELWPVCEAAWAHFPEYRASAAAREIPIFVLVPIELTGGDQ</sequence>
<evidence type="ECO:0000313" key="5">
    <source>
        <dbReference type="Proteomes" id="UP000186438"/>
    </source>
</evidence>
<protein>
    <submittedName>
        <fullName evidence="4">Nitroreductase</fullName>
    </submittedName>
</protein>
<dbReference type="STRING" id="53378.BRW65_11935"/>
<dbReference type="Pfam" id="PF04075">
    <property type="entry name" value="F420H2_quin_red"/>
    <property type="match status" value="1"/>
</dbReference>
<comment type="similarity">
    <text evidence="1">Belongs to the F420H(2)-dependent quinone reductase family.</text>
</comment>
<comment type="caution">
    <text evidence="4">The sequence shown here is derived from an EMBL/GenBank/DDBJ whole genome shotgun (WGS) entry which is preliminary data.</text>
</comment>
<dbReference type="PANTHER" id="PTHR39428:SF3">
    <property type="entry name" value="DEAZAFLAVIN-DEPENDENT NITROREDUCTASE"/>
    <property type="match status" value="1"/>
</dbReference>
<proteinExistence type="inferred from homology"/>
<keyword evidence="5" id="KW-1185">Reference proteome</keyword>
<dbReference type="PANTHER" id="PTHR39428">
    <property type="entry name" value="F420H(2)-DEPENDENT QUINONE REDUCTASE RV1261C"/>
    <property type="match status" value="1"/>
</dbReference>
<dbReference type="NCBIfam" id="TIGR00026">
    <property type="entry name" value="hi_GC_TIGR00026"/>
    <property type="match status" value="1"/>
</dbReference>
<dbReference type="GO" id="GO:0016491">
    <property type="term" value="F:oxidoreductase activity"/>
    <property type="evidence" value="ECO:0007669"/>
    <property type="project" value="UniProtKB-KW"/>
</dbReference>
<evidence type="ECO:0000313" key="4">
    <source>
        <dbReference type="EMBL" id="OJZ73791.1"/>
    </source>
</evidence>
<dbReference type="Gene3D" id="2.30.110.10">
    <property type="entry name" value="Electron Transport, Fmn-binding Protein, Chain A"/>
    <property type="match status" value="1"/>
</dbReference>